<dbReference type="eggNOG" id="ENOG502QXA1">
    <property type="taxonomic scope" value="Eukaryota"/>
</dbReference>
<reference evidence="3" key="1">
    <citation type="journal article" date="2013" name="Science">
        <title>The Amborella genome and the evolution of flowering plants.</title>
        <authorList>
            <consortium name="Amborella Genome Project"/>
        </authorList>
    </citation>
    <scope>NUCLEOTIDE SEQUENCE [LARGE SCALE GENOMIC DNA]</scope>
</reference>
<accession>U5D9K5</accession>
<dbReference type="OMA" id="GRYEWEQ"/>
<dbReference type="HOGENOM" id="CLU_083146_0_1_1"/>
<dbReference type="GO" id="GO:0045740">
    <property type="term" value="P:positive regulation of DNA replication"/>
    <property type="evidence" value="ECO:0000318"/>
    <property type="project" value="GO_Central"/>
</dbReference>
<organism evidence="2 3">
    <name type="scientific">Amborella trichopoda</name>
    <dbReference type="NCBI Taxonomy" id="13333"/>
    <lineage>
        <taxon>Eukaryota</taxon>
        <taxon>Viridiplantae</taxon>
        <taxon>Streptophyta</taxon>
        <taxon>Embryophyta</taxon>
        <taxon>Tracheophyta</taxon>
        <taxon>Spermatophyta</taxon>
        <taxon>Magnoliopsida</taxon>
        <taxon>Amborellales</taxon>
        <taxon>Amborellaceae</taxon>
        <taxon>Amborella</taxon>
    </lineage>
</organism>
<feature type="compositionally biased region" description="Polar residues" evidence="1">
    <location>
        <begin position="21"/>
        <end position="37"/>
    </location>
</feature>
<evidence type="ECO:0000313" key="3">
    <source>
        <dbReference type="Proteomes" id="UP000017836"/>
    </source>
</evidence>
<feature type="region of interest" description="Disordered" evidence="1">
    <location>
        <begin position="146"/>
        <end position="190"/>
    </location>
</feature>
<name>U5D9K5_AMBTC</name>
<dbReference type="Proteomes" id="UP000017836">
    <property type="component" value="Unassembled WGS sequence"/>
</dbReference>
<sequence>MEVSSPSLGVRTRARTLALQKSATATARLQKPTSYLQLRSRRLEKPPFPDKTHSPQTPKTTSTGSNPNPNHGSKQSHSGNAANPRIGQSGSAAGSVSLSKSCSKTRDGEEVVSVDCAKPVASQTLENEPGVEASFGENVVDFDVRERGIRETTPSSLIRDPESLETPGSTTRPTNAASNRRLRSESRRHAPTACEMEEFFARAELQQQKRFTEKHVQRENLGTCPESYVKITMVRLVFV</sequence>
<dbReference type="GO" id="GO:0051726">
    <property type="term" value="P:regulation of cell cycle"/>
    <property type="evidence" value="ECO:0007669"/>
    <property type="project" value="InterPro"/>
</dbReference>
<dbReference type="EMBL" id="KI392078">
    <property type="protein sequence ID" value="ERN18910.1"/>
    <property type="molecule type" value="Genomic_DNA"/>
</dbReference>
<gene>
    <name evidence="2" type="ORF">AMTR_s00067p00172510</name>
</gene>
<keyword evidence="3" id="KW-1185">Reference proteome</keyword>
<dbReference type="GO" id="GO:0004861">
    <property type="term" value="F:cyclin-dependent protein serine/threonine kinase inhibitor activity"/>
    <property type="evidence" value="ECO:0000318"/>
    <property type="project" value="GO_Central"/>
</dbReference>
<dbReference type="PANTHER" id="PTHR46776">
    <property type="entry name" value="CYCLIN-DEPENDENT KINASE INHIBITOR 4-RELATED"/>
    <property type="match status" value="1"/>
</dbReference>
<dbReference type="AlphaFoldDB" id="U5D9K5"/>
<protein>
    <submittedName>
        <fullName evidence="2">Uncharacterized protein</fullName>
    </submittedName>
</protein>
<feature type="region of interest" description="Disordered" evidence="1">
    <location>
        <begin position="21"/>
        <end position="112"/>
    </location>
</feature>
<dbReference type="InterPro" id="IPR044275">
    <property type="entry name" value="KRP"/>
</dbReference>
<evidence type="ECO:0000256" key="1">
    <source>
        <dbReference type="SAM" id="MobiDB-lite"/>
    </source>
</evidence>
<proteinExistence type="predicted"/>
<feature type="compositionally biased region" description="Polar residues" evidence="1">
    <location>
        <begin position="54"/>
        <end position="102"/>
    </location>
</feature>
<dbReference type="GO" id="GO:0005634">
    <property type="term" value="C:nucleus"/>
    <property type="evidence" value="ECO:0000318"/>
    <property type="project" value="GO_Central"/>
</dbReference>
<evidence type="ECO:0000313" key="2">
    <source>
        <dbReference type="EMBL" id="ERN18910.1"/>
    </source>
</evidence>
<feature type="compositionally biased region" description="Basic and acidic residues" evidence="1">
    <location>
        <begin position="41"/>
        <end position="53"/>
    </location>
</feature>
<dbReference type="Gramene" id="ERN18910">
    <property type="protein sequence ID" value="ERN18910"/>
    <property type="gene ID" value="AMTR_s00067p00172510"/>
</dbReference>
<feature type="compositionally biased region" description="Polar residues" evidence="1">
    <location>
        <begin position="166"/>
        <end position="178"/>
    </location>
</feature>
<dbReference type="PIRSF" id="PIRSF017811">
    <property type="entry name" value="CDK_inhib_pln"/>
    <property type="match status" value="1"/>
</dbReference>